<proteinExistence type="predicted"/>
<dbReference type="AlphaFoldDB" id="A0AA88WMY9"/>
<feature type="compositionally biased region" description="Low complexity" evidence="1">
    <location>
        <begin position="57"/>
        <end position="109"/>
    </location>
</feature>
<keyword evidence="3" id="KW-1185">Reference proteome</keyword>
<feature type="region of interest" description="Disordered" evidence="1">
    <location>
        <begin position="39"/>
        <end position="144"/>
    </location>
</feature>
<accession>A0AA88WMY9</accession>
<name>A0AA88WMY9_9ASTE</name>
<evidence type="ECO:0000313" key="3">
    <source>
        <dbReference type="Proteomes" id="UP001188597"/>
    </source>
</evidence>
<evidence type="ECO:0000256" key="1">
    <source>
        <dbReference type="SAM" id="MobiDB-lite"/>
    </source>
</evidence>
<organism evidence="2 3">
    <name type="scientific">Escallonia herrerae</name>
    <dbReference type="NCBI Taxonomy" id="1293975"/>
    <lineage>
        <taxon>Eukaryota</taxon>
        <taxon>Viridiplantae</taxon>
        <taxon>Streptophyta</taxon>
        <taxon>Embryophyta</taxon>
        <taxon>Tracheophyta</taxon>
        <taxon>Spermatophyta</taxon>
        <taxon>Magnoliopsida</taxon>
        <taxon>eudicotyledons</taxon>
        <taxon>Gunneridae</taxon>
        <taxon>Pentapetalae</taxon>
        <taxon>asterids</taxon>
        <taxon>campanulids</taxon>
        <taxon>Escalloniales</taxon>
        <taxon>Escalloniaceae</taxon>
        <taxon>Escallonia</taxon>
    </lineage>
</organism>
<gene>
    <name evidence="2" type="ORF">RJ639_038340</name>
</gene>
<evidence type="ECO:0000313" key="2">
    <source>
        <dbReference type="EMBL" id="KAK3030217.1"/>
    </source>
</evidence>
<dbReference type="PANTHER" id="PTHR34724">
    <property type="entry name" value="OS12G0596101 PROTEIN"/>
    <property type="match status" value="1"/>
</dbReference>
<reference evidence="2" key="1">
    <citation type="submission" date="2022-12" db="EMBL/GenBank/DDBJ databases">
        <title>Draft genome assemblies for two species of Escallonia (Escalloniales).</title>
        <authorList>
            <person name="Chanderbali A."/>
            <person name="Dervinis C."/>
            <person name="Anghel I."/>
            <person name="Soltis D."/>
            <person name="Soltis P."/>
            <person name="Zapata F."/>
        </authorList>
    </citation>
    <scope>NUCLEOTIDE SEQUENCE</scope>
    <source>
        <strain evidence="2">UCBG64.0493</strain>
        <tissue evidence="2">Leaf</tissue>
    </source>
</reference>
<dbReference type="PANTHER" id="PTHR34724:SF4">
    <property type="entry name" value="EXPRESSED PROTEIN"/>
    <property type="match status" value="1"/>
</dbReference>
<sequence>MCYEMKCSTCGKTSWGGCGRHVPSVYKRIPEGQHCQCKDWPGVNAGGSSATADENMSKSSVSVSSHEEIVVISSSSSSRSDRVSTSSSEVGTSNPQLPRPSSSKSLPPSSSQPPQPSTFQPSPSLPAKNALGDVKDQAKDEANP</sequence>
<dbReference type="Proteomes" id="UP001188597">
    <property type="component" value="Unassembled WGS sequence"/>
</dbReference>
<dbReference type="EMBL" id="JAVXUP010000347">
    <property type="protein sequence ID" value="KAK3030217.1"/>
    <property type="molecule type" value="Genomic_DNA"/>
</dbReference>
<feature type="compositionally biased region" description="Low complexity" evidence="1">
    <location>
        <begin position="117"/>
        <end position="126"/>
    </location>
</feature>
<feature type="compositionally biased region" description="Basic and acidic residues" evidence="1">
    <location>
        <begin position="133"/>
        <end position="144"/>
    </location>
</feature>
<protein>
    <submittedName>
        <fullName evidence="2">Uncharacterized protein</fullName>
    </submittedName>
</protein>
<comment type="caution">
    <text evidence="2">The sequence shown here is derived from an EMBL/GenBank/DDBJ whole genome shotgun (WGS) entry which is preliminary data.</text>
</comment>